<reference evidence="9 10" key="1">
    <citation type="submission" date="2020-10" db="EMBL/GenBank/DDBJ databases">
        <title>Phylogeny of dyella-like bacteria.</title>
        <authorList>
            <person name="Fu J."/>
        </authorList>
    </citation>
    <scope>NUCLEOTIDE SEQUENCE [LARGE SCALE GENOMIC DNA]</scope>
    <source>
        <strain evidence="9 10">BB4</strain>
    </source>
</reference>
<feature type="signal peptide" evidence="7">
    <location>
        <begin position="1"/>
        <end position="21"/>
    </location>
</feature>
<proteinExistence type="predicted"/>
<dbReference type="InterPro" id="IPR007484">
    <property type="entry name" value="Peptidase_M28"/>
</dbReference>
<dbReference type="RefSeq" id="WP_379983802.1">
    <property type="nucleotide sequence ID" value="NZ_JADIKD010000011.1"/>
</dbReference>
<evidence type="ECO:0000256" key="4">
    <source>
        <dbReference type="ARBA" id="ARBA00022729"/>
    </source>
</evidence>
<evidence type="ECO:0000256" key="2">
    <source>
        <dbReference type="ARBA" id="ARBA00022670"/>
    </source>
</evidence>
<dbReference type="InterPro" id="IPR045175">
    <property type="entry name" value="M28_fam"/>
</dbReference>
<keyword evidence="4 7" id="KW-0732">Signal</keyword>
<keyword evidence="6" id="KW-0862">Zinc</keyword>
<evidence type="ECO:0000256" key="6">
    <source>
        <dbReference type="ARBA" id="ARBA00022833"/>
    </source>
</evidence>
<dbReference type="PROSITE" id="PS51257">
    <property type="entry name" value="PROKAR_LIPOPROTEIN"/>
    <property type="match status" value="1"/>
</dbReference>
<dbReference type="Gene3D" id="3.40.630.10">
    <property type="entry name" value="Zn peptidases"/>
    <property type="match status" value="1"/>
</dbReference>
<evidence type="ECO:0000256" key="3">
    <source>
        <dbReference type="ARBA" id="ARBA00022723"/>
    </source>
</evidence>
<keyword evidence="5" id="KW-0378">Hydrolase</keyword>
<keyword evidence="2" id="KW-0645">Protease</keyword>
<dbReference type="PANTHER" id="PTHR12147:SF56">
    <property type="entry name" value="AMINOPEPTIDASE YDR415C-RELATED"/>
    <property type="match status" value="1"/>
</dbReference>
<comment type="caution">
    <text evidence="9">The sequence shown here is derived from an EMBL/GenBank/DDBJ whole genome shotgun (WGS) entry which is preliminary data.</text>
</comment>
<dbReference type="Proteomes" id="UP001620408">
    <property type="component" value="Unassembled WGS sequence"/>
</dbReference>
<dbReference type="Pfam" id="PF04389">
    <property type="entry name" value="Peptidase_M28"/>
    <property type="match status" value="1"/>
</dbReference>
<gene>
    <name evidence="9" type="ORF">ISS97_12290</name>
</gene>
<dbReference type="InterPro" id="IPR046450">
    <property type="entry name" value="PA_dom_sf"/>
</dbReference>
<feature type="chain" id="PRO_5047031971" evidence="7">
    <location>
        <begin position="22"/>
        <end position="550"/>
    </location>
</feature>
<evidence type="ECO:0000259" key="8">
    <source>
        <dbReference type="Pfam" id="PF04389"/>
    </source>
</evidence>
<accession>A0ABW8K5A3</accession>
<dbReference type="PANTHER" id="PTHR12147">
    <property type="entry name" value="METALLOPEPTIDASE M28 FAMILY MEMBER"/>
    <property type="match status" value="1"/>
</dbReference>
<evidence type="ECO:0000313" key="10">
    <source>
        <dbReference type="Proteomes" id="UP001620408"/>
    </source>
</evidence>
<name>A0ABW8K5A3_9GAMM</name>
<organism evidence="9 10">
    <name type="scientific">Dyella koreensis</name>
    <dbReference type="NCBI Taxonomy" id="311235"/>
    <lineage>
        <taxon>Bacteria</taxon>
        <taxon>Pseudomonadati</taxon>
        <taxon>Pseudomonadota</taxon>
        <taxon>Gammaproteobacteria</taxon>
        <taxon>Lysobacterales</taxon>
        <taxon>Rhodanobacteraceae</taxon>
        <taxon>Dyella</taxon>
    </lineage>
</organism>
<evidence type="ECO:0000256" key="1">
    <source>
        <dbReference type="ARBA" id="ARBA00022438"/>
    </source>
</evidence>
<dbReference type="SUPFAM" id="SSF52025">
    <property type="entry name" value="PA domain"/>
    <property type="match status" value="1"/>
</dbReference>
<dbReference type="EMBL" id="JADIKD010000011">
    <property type="protein sequence ID" value="MFK2918046.1"/>
    <property type="molecule type" value="Genomic_DNA"/>
</dbReference>
<evidence type="ECO:0000256" key="7">
    <source>
        <dbReference type="SAM" id="SignalP"/>
    </source>
</evidence>
<evidence type="ECO:0000256" key="5">
    <source>
        <dbReference type="ARBA" id="ARBA00022801"/>
    </source>
</evidence>
<dbReference type="Gene3D" id="3.50.30.30">
    <property type="match status" value="1"/>
</dbReference>
<keyword evidence="10" id="KW-1185">Reference proteome</keyword>
<evidence type="ECO:0000313" key="9">
    <source>
        <dbReference type="EMBL" id="MFK2918046.1"/>
    </source>
</evidence>
<keyword evidence="1" id="KW-0031">Aminopeptidase</keyword>
<feature type="domain" description="Peptidase M28" evidence="8">
    <location>
        <begin position="308"/>
        <end position="472"/>
    </location>
</feature>
<sequence length="550" mass="59554">MRRFLSIIVMSVVLAACQHHQANSRDDSTASAHFSPGIMPADLAAHIKVLTSPGYRDRSPGSEGERQTVTYLIEQFQRIGLQPGNDGNWVQQVPYIASTVLHPEQVKLAIAGGKAPLEFGFGDDMVVNSPANQEHAAIHDSPMVFVGYGVDAPEQQWNDYAGVDLKGKTVVVLSNDPGWGSQDPQLFKGRTPTNYGRWTYKIEQAALHGAAAAFVVHDAAASGYAWHKVKNRWGGAWYNPPGRAGQSPNLPIAGWLTTEAARKLFANAGADFDALAKAAYQRGFKPVALDATASVAIDSSVVHGQSQNVIAKIPGSKHDDEAVIYSTHWDQPEEQDPQAVHSMVDSATGLAGLLEMAEAFAHRAPKPHRSVLFLALTMEESGLLGSHYYVEHPVVPLDRTVADINMDALPELGPSHDVAVVGYGQSQLDDYLADAVRAQHRSVTPDDAEIQGLLYRSDQLSFASHGVPVLYARSGMNLVTGGLALGRKRFGEYLGLSDNPPAPASDPQWDLRGVAEDLRALFMVGGKLSMETSYPQWKPQANFQRPASMR</sequence>
<keyword evidence="3" id="KW-0479">Metal-binding</keyword>
<protein>
    <submittedName>
        <fullName evidence="9">M28 family peptidase</fullName>
    </submittedName>
</protein>
<dbReference type="SUPFAM" id="SSF53187">
    <property type="entry name" value="Zn-dependent exopeptidases"/>
    <property type="match status" value="1"/>
</dbReference>